<feature type="transmembrane region" description="Helical" evidence="2">
    <location>
        <begin position="190"/>
        <end position="209"/>
    </location>
</feature>
<proteinExistence type="predicted"/>
<keyword evidence="1" id="KW-0175">Coiled coil</keyword>
<evidence type="ECO:0000259" key="3">
    <source>
        <dbReference type="Pfam" id="PF14257"/>
    </source>
</evidence>
<feature type="domain" description="DUF4349" evidence="3">
    <location>
        <begin position="4"/>
        <end position="208"/>
    </location>
</feature>
<evidence type="ECO:0000313" key="4">
    <source>
        <dbReference type="EMBL" id="GAI13128.1"/>
    </source>
</evidence>
<keyword evidence="2" id="KW-0472">Membrane</keyword>
<dbReference type="AlphaFoldDB" id="X1L2D2"/>
<reference evidence="4" key="1">
    <citation type="journal article" date="2014" name="Front. Microbiol.">
        <title>High frequency of phylogenetically diverse reductive dehalogenase-homologous genes in deep subseafloor sedimentary metagenomes.</title>
        <authorList>
            <person name="Kawai M."/>
            <person name="Futagami T."/>
            <person name="Toyoda A."/>
            <person name="Takaki Y."/>
            <person name="Nishi S."/>
            <person name="Hori S."/>
            <person name="Arai W."/>
            <person name="Tsubouchi T."/>
            <person name="Morono Y."/>
            <person name="Uchiyama I."/>
            <person name="Ito T."/>
            <person name="Fujiyama A."/>
            <person name="Inagaki F."/>
            <person name="Takami H."/>
        </authorList>
    </citation>
    <scope>NUCLEOTIDE SEQUENCE</scope>
    <source>
        <strain evidence="4">Expedition CK06-06</strain>
    </source>
</reference>
<accession>X1L2D2</accession>
<name>X1L2D2_9ZZZZ</name>
<evidence type="ECO:0000256" key="1">
    <source>
        <dbReference type="SAM" id="Coils"/>
    </source>
</evidence>
<evidence type="ECO:0000256" key="2">
    <source>
        <dbReference type="SAM" id="Phobius"/>
    </source>
</evidence>
<comment type="caution">
    <text evidence="4">The sequence shown here is derived from an EMBL/GenBank/DDBJ whole genome shotgun (WGS) entry which is preliminary data.</text>
</comment>
<dbReference type="EMBL" id="BARV01005265">
    <property type="protein sequence ID" value="GAI13128.1"/>
    <property type="molecule type" value="Genomic_DNA"/>
</dbReference>
<keyword evidence="2" id="KW-1133">Transmembrane helix</keyword>
<protein>
    <recommendedName>
        <fullName evidence="3">DUF4349 domain-containing protein</fullName>
    </recommendedName>
</protein>
<organism evidence="4">
    <name type="scientific">marine sediment metagenome</name>
    <dbReference type="NCBI Taxonomy" id="412755"/>
    <lineage>
        <taxon>unclassified sequences</taxon>
        <taxon>metagenomes</taxon>
        <taxon>ecological metagenomes</taxon>
    </lineage>
</organism>
<sequence length="215" mass="24405">AVERKIIKTGHITLEVADIAETMGKVAEVADELGGYVVSSHKYEEEKETSGSIRIRVPADRFDETFSRLHQLAITIPYESTEARDVTEEYVDLQARLHNLEATEAQYLALLEKAETVEEMLEVQKALSDVRGEIERIEGRIKYLERTSDMALIEVTLRETRGLAEPWSISDAFKSAVRGLTTFGRGLATGLIWLGVFCWVWIPILVIWLRRRGKI</sequence>
<keyword evidence="2" id="KW-0812">Transmembrane</keyword>
<dbReference type="InterPro" id="IPR025645">
    <property type="entry name" value="DUF4349"/>
</dbReference>
<dbReference type="Pfam" id="PF14257">
    <property type="entry name" value="DUF4349"/>
    <property type="match status" value="1"/>
</dbReference>
<feature type="coiled-coil region" evidence="1">
    <location>
        <begin position="83"/>
        <end position="147"/>
    </location>
</feature>
<feature type="non-terminal residue" evidence="4">
    <location>
        <position position="1"/>
    </location>
</feature>
<gene>
    <name evidence="4" type="ORF">S06H3_11057</name>
</gene>